<proteinExistence type="predicted"/>
<evidence type="ECO:0000313" key="2">
    <source>
        <dbReference type="Proteomes" id="UP000271256"/>
    </source>
</evidence>
<dbReference type="RefSeq" id="WP_121452047.1">
    <property type="nucleotide sequence ID" value="NZ_RBWE01000001.1"/>
</dbReference>
<sequence>MSVRQTAQDEAIQALMKEILVALREKLLQPFVQEINQLSRAVGELQEQQTAFYRETRELINQLENRVTETPLVTLTALRDAIQQAKEG</sequence>
<keyword evidence="2" id="KW-1185">Reference proteome</keyword>
<comment type="caution">
    <text evidence="1">The sequence shown here is derived from an EMBL/GenBank/DDBJ whole genome shotgun (WGS) entry which is preliminary data.</text>
</comment>
<protein>
    <submittedName>
        <fullName evidence="1">Uncharacterized protein</fullName>
    </submittedName>
</protein>
<dbReference type="EMBL" id="RBWE01000001">
    <property type="protein sequence ID" value="RKO67639.1"/>
    <property type="molecule type" value="Genomic_DNA"/>
</dbReference>
<reference evidence="1 2" key="1">
    <citation type="submission" date="2018-10" db="EMBL/GenBank/DDBJ databases">
        <authorList>
            <person name="Grouzdev D.S."/>
            <person name="Krutkina M.S."/>
            <person name="Tourova T.P."/>
            <person name="Nazina T.N."/>
        </authorList>
    </citation>
    <scope>NUCLEOTIDE SEQUENCE [LARGE SCALE GENOMIC DNA]</scope>
    <source>
        <strain evidence="1 2">435</strain>
    </source>
</reference>
<accession>A0A494WVW6</accession>
<gene>
    <name evidence="1" type="ORF">D7024_12190</name>
</gene>
<name>A0A494WVW6_9FIRM</name>
<dbReference type="Proteomes" id="UP000271256">
    <property type="component" value="Unassembled WGS sequence"/>
</dbReference>
<evidence type="ECO:0000313" key="1">
    <source>
        <dbReference type="EMBL" id="RKO67639.1"/>
    </source>
</evidence>
<organism evidence="1 2">
    <name type="scientific">Desulfofundulus salinus</name>
    <dbReference type="NCBI Taxonomy" id="2419843"/>
    <lineage>
        <taxon>Bacteria</taxon>
        <taxon>Bacillati</taxon>
        <taxon>Bacillota</taxon>
        <taxon>Clostridia</taxon>
        <taxon>Eubacteriales</taxon>
        <taxon>Peptococcaceae</taxon>
        <taxon>Desulfofundulus</taxon>
    </lineage>
</organism>
<dbReference type="AlphaFoldDB" id="A0A494WVW6"/>
<dbReference type="OrthoDB" id="1808409at2"/>